<dbReference type="NCBIfam" id="TIGR01552">
    <property type="entry name" value="phd_fam"/>
    <property type="match status" value="1"/>
</dbReference>
<protein>
    <recommendedName>
        <fullName evidence="2">Antitoxin</fullName>
    </recommendedName>
</protein>
<dbReference type="PANTHER" id="PTHR33713">
    <property type="entry name" value="ANTITOXIN YAFN-RELATED"/>
    <property type="match status" value="1"/>
</dbReference>
<sequence>MSHKNTLSISEARKRIFEIAKQVQHPNIIYTITEKGSPKVVMMSADEFESWLETLEVFKDFPDLEKDIAKHKQAIKSGKYKKYQLLDSLD</sequence>
<dbReference type="AlphaFoldDB" id="A0A1F4XK87"/>
<organism evidence="3 4">
    <name type="scientific">Candidatus Abawacabacteria bacterium RIFCSPHIGHO2_01_FULL_46_8</name>
    <dbReference type="NCBI Taxonomy" id="1817815"/>
    <lineage>
        <taxon>Bacteria</taxon>
        <taxon>Candidatus Abawacaibacteriota</taxon>
    </lineage>
</organism>
<comment type="caution">
    <text evidence="3">The sequence shown here is derived from an EMBL/GenBank/DDBJ whole genome shotgun (WGS) entry which is preliminary data.</text>
</comment>
<reference evidence="3 4" key="1">
    <citation type="journal article" date="2016" name="Nat. Commun.">
        <title>Thousands of microbial genomes shed light on interconnected biogeochemical processes in an aquifer system.</title>
        <authorList>
            <person name="Anantharaman K."/>
            <person name="Brown C.T."/>
            <person name="Hug L.A."/>
            <person name="Sharon I."/>
            <person name="Castelle C.J."/>
            <person name="Probst A.J."/>
            <person name="Thomas B.C."/>
            <person name="Singh A."/>
            <person name="Wilkins M.J."/>
            <person name="Karaoz U."/>
            <person name="Brodie E.L."/>
            <person name="Williams K.H."/>
            <person name="Hubbard S.S."/>
            <person name="Banfield J.F."/>
        </authorList>
    </citation>
    <scope>NUCLEOTIDE SEQUENCE [LARGE SCALE GENOMIC DNA]</scope>
</reference>
<name>A0A1F4XK87_9BACT</name>
<dbReference type="InterPro" id="IPR036165">
    <property type="entry name" value="YefM-like_sf"/>
</dbReference>
<evidence type="ECO:0000313" key="3">
    <source>
        <dbReference type="EMBL" id="OGC82030.1"/>
    </source>
</evidence>
<comment type="function">
    <text evidence="2">Antitoxin component of a type II toxin-antitoxin (TA) system.</text>
</comment>
<dbReference type="Gene3D" id="3.40.1620.10">
    <property type="entry name" value="YefM-like domain"/>
    <property type="match status" value="1"/>
</dbReference>
<dbReference type="SUPFAM" id="SSF143120">
    <property type="entry name" value="YefM-like"/>
    <property type="match status" value="1"/>
</dbReference>
<comment type="similarity">
    <text evidence="1 2">Belongs to the phD/YefM antitoxin family.</text>
</comment>
<accession>A0A1F4XK87</accession>
<dbReference type="Pfam" id="PF02604">
    <property type="entry name" value="PhdYeFM_antitox"/>
    <property type="match status" value="1"/>
</dbReference>
<dbReference type="InterPro" id="IPR051405">
    <property type="entry name" value="phD/YefM_antitoxin"/>
</dbReference>
<dbReference type="PANTHER" id="PTHR33713:SF10">
    <property type="entry name" value="ANTITOXIN YAFN"/>
    <property type="match status" value="1"/>
</dbReference>
<evidence type="ECO:0000256" key="1">
    <source>
        <dbReference type="ARBA" id="ARBA00009981"/>
    </source>
</evidence>
<evidence type="ECO:0000313" key="4">
    <source>
        <dbReference type="Proteomes" id="UP000177521"/>
    </source>
</evidence>
<evidence type="ECO:0000256" key="2">
    <source>
        <dbReference type="RuleBase" id="RU362080"/>
    </source>
</evidence>
<proteinExistence type="inferred from homology"/>
<dbReference type="Proteomes" id="UP000177521">
    <property type="component" value="Unassembled WGS sequence"/>
</dbReference>
<gene>
    <name evidence="3" type="ORF">A2788_00640</name>
</gene>
<dbReference type="InterPro" id="IPR006442">
    <property type="entry name" value="Antitoxin_Phd/YefM"/>
</dbReference>
<dbReference type="EMBL" id="MEWS01000023">
    <property type="protein sequence ID" value="OGC82030.1"/>
    <property type="molecule type" value="Genomic_DNA"/>
</dbReference>